<dbReference type="InterPro" id="IPR044925">
    <property type="entry name" value="His-Me_finger_sf"/>
</dbReference>
<dbReference type="Pfam" id="PF13392">
    <property type="entry name" value="HNH_3"/>
    <property type="match status" value="1"/>
</dbReference>
<organism evidence="2">
    <name type="scientific">marine sediment metagenome</name>
    <dbReference type="NCBI Taxonomy" id="412755"/>
    <lineage>
        <taxon>unclassified sequences</taxon>
        <taxon>metagenomes</taxon>
        <taxon>ecological metagenomes</taxon>
    </lineage>
</organism>
<comment type="caution">
    <text evidence="2">The sequence shown here is derived from an EMBL/GenBank/DDBJ whole genome shotgun (WGS) entry which is preliminary data.</text>
</comment>
<feature type="domain" description="HNH nuclease" evidence="1">
    <location>
        <begin position="83"/>
        <end position="124"/>
    </location>
</feature>
<dbReference type="SUPFAM" id="SSF54060">
    <property type="entry name" value="His-Me finger endonucleases"/>
    <property type="match status" value="1"/>
</dbReference>
<dbReference type="AlphaFoldDB" id="A0A0F9QSH4"/>
<protein>
    <recommendedName>
        <fullName evidence="1">HNH nuclease domain-containing protein</fullName>
    </recommendedName>
</protein>
<dbReference type="GO" id="GO:0004519">
    <property type="term" value="F:endonuclease activity"/>
    <property type="evidence" value="ECO:0007669"/>
    <property type="project" value="InterPro"/>
</dbReference>
<reference evidence="2" key="1">
    <citation type="journal article" date="2015" name="Nature">
        <title>Complex archaea that bridge the gap between prokaryotes and eukaryotes.</title>
        <authorList>
            <person name="Spang A."/>
            <person name="Saw J.H."/>
            <person name="Jorgensen S.L."/>
            <person name="Zaremba-Niedzwiedzka K."/>
            <person name="Martijn J."/>
            <person name="Lind A.E."/>
            <person name="van Eijk R."/>
            <person name="Schleper C."/>
            <person name="Guy L."/>
            <person name="Ettema T.J."/>
        </authorList>
    </citation>
    <scope>NUCLEOTIDE SEQUENCE</scope>
</reference>
<name>A0A0F9QSH4_9ZZZZ</name>
<sequence length="170" mass="19671">MVVSELDRGRDALNARPPDTERLVSMLTQSTTFGDARLSERFWKKVRVLDDGCWEWTSSTTHDGYGRFRVGSRRDDTEKVVSAHRWSYEKLIGPIPIPLSLDHLCRNRACVYPAHLEAVTIRENILRGNGLAACQARRTHCPYGHPYSGNNLYFKRNGARQCRECWKRYE</sequence>
<dbReference type="Gene3D" id="3.90.75.10">
    <property type="entry name" value="Homing Intron 3 (I-ppo) Encoded Endonuclease, Chain A"/>
    <property type="match status" value="1"/>
</dbReference>
<accession>A0A0F9QSH4</accession>
<dbReference type="InterPro" id="IPR044930">
    <property type="entry name" value="Homing_endonuclease_His-Me"/>
</dbReference>
<gene>
    <name evidence="2" type="ORF">LCGC14_0979650</name>
</gene>
<evidence type="ECO:0000313" key="2">
    <source>
        <dbReference type="EMBL" id="KKN16076.1"/>
    </source>
</evidence>
<evidence type="ECO:0000259" key="1">
    <source>
        <dbReference type="Pfam" id="PF13392"/>
    </source>
</evidence>
<proteinExistence type="predicted"/>
<dbReference type="EMBL" id="LAZR01003651">
    <property type="protein sequence ID" value="KKN16076.1"/>
    <property type="molecule type" value="Genomic_DNA"/>
</dbReference>
<dbReference type="InterPro" id="IPR003615">
    <property type="entry name" value="HNH_nuc"/>
</dbReference>